<comment type="caution">
    <text evidence="1">The sequence shown here is derived from an EMBL/GenBank/DDBJ whole genome shotgun (WGS) entry which is preliminary data.</text>
</comment>
<dbReference type="InterPro" id="IPR014717">
    <property type="entry name" value="Transl_elong_EF1B/ribsomal_bS6"/>
</dbReference>
<sequence length="154" mass="18088">MPIYQAILIARAGPAQNTVVAIKTIIENMLEKYPHMKFRDVQNLGDRIMGKTLKKNETRHQIGRYIQIIYDGPPHAHYDLVKSCRQPYSINEIIRGYSHKISDEECFRELFFKAGRVSDMHVTDESFKDYEFAARMQKIKESLDKIPRQPKKLF</sequence>
<evidence type="ECO:0000313" key="2">
    <source>
        <dbReference type="Proteomes" id="UP001162131"/>
    </source>
</evidence>
<keyword evidence="2" id="KW-1185">Reference proteome</keyword>
<dbReference type="GO" id="GO:0005840">
    <property type="term" value="C:ribosome"/>
    <property type="evidence" value="ECO:0007669"/>
    <property type="project" value="InterPro"/>
</dbReference>
<evidence type="ECO:0000313" key="1">
    <source>
        <dbReference type="EMBL" id="CAG9332815.1"/>
    </source>
</evidence>
<proteinExistence type="predicted"/>
<dbReference type="GO" id="GO:0006412">
    <property type="term" value="P:translation"/>
    <property type="evidence" value="ECO:0007669"/>
    <property type="project" value="InterPro"/>
</dbReference>
<dbReference type="GO" id="GO:0003735">
    <property type="term" value="F:structural constituent of ribosome"/>
    <property type="evidence" value="ECO:0007669"/>
    <property type="project" value="InterPro"/>
</dbReference>
<organism evidence="1 2">
    <name type="scientific">Blepharisma stoltei</name>
    <dbReference type="NCBI Taxonomy" id="1481888"/>
    <lineage>
        <taxon>Eukaryota</taxon>
        <taxon>Sar</taxon>
        <taxon>Alveolata</taxon>
        <taxon>Ciliophora</taxon>
        <taxon>Postciliodesmatophora</taxon>
        <taxon>Heterotrichea</taxon>
        <taxon>Heterotrichida</taxon>
        <taxon>Blepharismidae</taxon>
        <taxon>Blepharisma</taxon>
    </lineage>
</organism>
<reference evidence="1" key="1">
    <citation type="submission" date="2021-09" db="EMBL/GenBank/DDBJ databases">
        <authorList>
            <consortium name="AG Swart"/>
            <person name="Singh M."/>
            <person name="Singh A."/>
            <person name="Seah K."/>
            <person name="Emmerich C."/>
        </authorList>
    </citation>
    <scope>NUCLEOTIDE SEQUENCE</scope>
    <source>
        <strain evidence="1">ATCC30299</strain>
    </source>
</reference>
<dbReference type="InterPro" id="IPR035980">
    <property type="entry name" value="Ribosomal_bS6_sf"/>
</dbReference>
<dbReference type="Gene3D" id="3.30.70.60">
    <property type="match status" value="1"/>
</dbReference>
<name>A0AAU9K6U9_9CILI</name>
<dbReference type="GO" id="GO:0019843">
    <property type="term" value="F:rRNA binding"/>
    <property type="evidence" value="ECO:0007669"/>
    <property type="project" value="InterPro"/>
</dbReference>
<dbReference type="AlphaFoldDB" id="A0AAU9K6U9"/>
<dbReference type="EMBL" id="CAJZBQ010000055">
    <property type="protein sequence ID" value="CAG9332815.1"/>
    <property type="molecule type" value="Genomic_DNA"/>
</dbReference>
<dbReference type="SUPFAM" id="SSF54995">
    <property type="entry name" value="Ribosomal protein S6"/>
    <property type="match status" value="1"/>
</dbReference>
<protein>
    <submittedName>
        <fullName evidence="1">Uncharacterized protein</fullName>
    </submittedName>
</protein>
<gene>
    <name evidence="1" type="ORF">BSTOLATCC_MIC57104</name>
</gene>
<accession>A0AAU9K6U9</accession>
<dbReference type="Proteomes" id="UP001162131">
    <property type="component" value="Unassembled WGS sequence"/>
</dbReference>